<feature type="region of interest" description="Disordered" evidence="1">
    <location>
        <begin position="72"/>
        <end position="112"/>
    </location>
</feature>
<feature type="compositionally biased region" description="Basic and acidic residues" evidence="1">
    <location>
        <begin position="78"/>
        <end position="87"/>
    </location>
</feature>
<gene>
    <name evidence="2" type="ORF">TNCT_304991</name>
</gene>
<keyword evidence="3" id="KW-1185">Reference proteome</keyword>
<evidence type="ECO:0000313" key="2">
    <source>
        <dbReference type="EMBL" id="GFQ86979.1"/>
    </source>
</evidence>
<proteinExistence type="predicted"/>
<evidence type="ECO:0000313" key="3">
    <source>
        <dbReference type="Proteomes" id="UP000887116"/>
    </source>
</evidence>
<comment type="caution">
    <text evidence="2">The sequence shown here is derived from an EMBL/GenBank/DDBJ whole genome shotgun (WGS) entry which is preliminary data.</text>
</comment>
<name>A0A8X6HI08_TRICU</name>
<dbReference type="AlphaFoldDB" id="A0A8X6HI08"/>
<sequence length="146" mass="16789">MRDVSLNSQCIILFKNNPDVGQMQCFTRQVYEHKAASFMDADKKSTQVRWILIARKTKENLRDTDLNDIKNSFAEDLTDNKETDSSQREPGSYAKTERRGTALFRSSTEGVETHLSPNYPLFLAEGRLNTRIYDDSSFLPREIKSS</sequence>
<accession>A0A8X6HI08</accession>
<evidence type="ECO:0000256" key="1">
    <source>
        <dbReference type="SAM" id="MobiDB-lite"/>
    </source>
</evidence>
<dbReference type="Proteomes" id="UP000887116">
    <property type="component" value="Unassembled WGS sequence"/>
</dbReference>
<dbReference type="OrthoDB" id="6411872at2759"/>
<protein>
    <submittedName>
        <fullName evidence="2">Uncharacterized protein</fullName>
    </submittedName>
</protein>
<organism evidence="2 3">
    <name type="scientific">Trichonephila clavata</name>
    <name type="common">Joro spider</name>
    <name type="synonym">Nephila clavata</name>
    <dbReference type="NCBI Taxonomy" id="2740835"/>
    <lineage>
        <taxon>Eukaryota</taxon>
        <taxon>Metazoa</taxon>
        <taxon>Ecdysozoa</taxon>
        <taxon>Arthropoda</taxon>
        <taxon>Chelicerata</taxon>
        <taxon>Arachnida</taxon>
        <taxon>Araneae</taxon>
        <taxon>Araneomorphae</taxon>
        <taxon>Entelegynae</taxon>
        <taxon>Araneoidea</taxon>
        <taxon>Nephilidae</taxon>
        <taxon>Trichonephila</taxon>
    </lineage>
</organism>
<dbReference type="EMBL" id="BMAO01003301">
    <property type="protein sequence ID" value="GFQ86979.1"/>
    <property type="molecule type" value="Genomic_DNA"/>
</dbReference>
<reference evidence="2" key="1">
    <citation type="submission" date="2020-07" db="EMBL/GenBank/DDBJ databases">
        <title>Multicomponent nature underlies the extraordinary mechanical properties of spider dragline silk.</title>
        <authorList>
            <person name="Kono N."/>
            <person name="Nakamura H."/>
            <person name="Mori M."/>
            <person name="Yoshida Y."/>
            <person name="Ohtoshi R."/>
            <person name="Malay A.D."/>
            <person name="Moran D.A.P."/>
            <person name="Tomita M."/>
            <person name="Numata K."/>
            <person name="Arakawa K."/>
        </authorList>
    </citation>
    <scope>NUCLEOTIDE SEQUENCE</scope>
</reference>